<feature type="compositionally biased region" description="Polar residues" evidence="1">
    <location>
        <begin position="255"/>
        <end position="266"/>
    </location>
</feature>
<name>A0A182T8K1_9DIPT</name>
<organism evidence="2 3">
    <name type="scientific">Anopheles maculatus</name>
    <dbReference type="NCBI Taxonomy" id="74869"/>
    <lineage>
        <taxon>Eukaryota</taxon>
        <taxon>Metazoa</taxon>
        <taxon>Ecdysozoa</taxon>
        <taxon>Arthropoda</taxon>
        <taxon>Hexapoda</taxon>
        <taxon>Insecta</taxon>
        <taxon>Pterygota</taxon>
        <taxon>Neoptera</taxon>
        <taxon>Endopterygota</taxon>
        <taxon>Diptera</taxon>
        <taxon>Nematocera</taxon>
        <taxon>Culicoidea</taxon>
        <taxon>Culicidae</taxon>
        <taxon>Anophelinae</taxon>
        <taxon>Anopheles</taxon>
        <taxon>Anopheles maculatus group</taxon>
    </lineage>
</organism>
<keyword evidence="3" id="KW-1185">Reference proteome</keyword>
<protein>
    <submittedName>
        <fullName evidence="2">Uncharacterized protein</fullName>
    </submittedName>
</protein>
<dbReference type="VEuPathDB" id="VectorBase:AMAM021792"/>
<dbReference type="AlphaFoldDB" id="A0A182T8K1"/>
<reference evidence="2" key="2">
    <citation type="submission" date="2020-05" db="UniProtKB">
        <authorList>
            <consortium name="EnsemblMetazoa"/>
        </authorList>
    </citation>
    <scope>IDENTIFICATION</scope>
    <source>
        <strain evidence="2">maculatus3</strain>
    </source>
</reference>
<evidence type="ECO:0000313" key="2">
    <source>
        <dbReference type="EnsemblMetazoa" id="AMAM021792-PA"/>
    </source>
</evidence>
<dbReference type="EnsemblMetazoa" id="AMAM021792-RA">
    <property type="protein sequence ID" value="AMAM021792-PA"/>
    <property type="gene ID" value="AMAM021792"/>
</dbReference>
<dbReference type="Proteomes" id="UP000075901">
    <property type="component" value="Unassembled WGS sequence"/>
</dbReference>
<feature type="region of interest" description="Disordered" evidence="1">
    <location>
        <begin position="183"/>
        <end position="273"/>
    </location>
</feature>
<reference evidence="3" key="1">
    <citation type="submission" date="2013-09" db="EMBL/GenBank/DDBJ databases">
        <title>The Genome Sequence of Anopheles maculatus species B.</title>
        <authorList>
            <consortium name="The Broad Institute Genomics Platform"/>
            <person name="Neafsey D.E."/>
            <person name="Besansky N."/>
            <person name="Howell P."/>
            <person name="Walton C."/>
            <person name="Young S.K."/>
            <person name="Zeng Q."/>
            <person name="Gargeya S."/>
            <person name="Fitzgerald M."/>
            <person name="Haas B."/>
            <person name="Abouelleil A."/>
            <person name="Allen A.W."/>
            <person name="Alvarado L."/>
            <person name="Arachchi H.M."/>
            <person name="Berlin A.M."/>
            <person name="Chapman S.B."/>
            <person name="Gainer-Dewar J."/>
            <person name="Goldberg J."/>
            <person name="Griggs A."/>
            <person name="Gujja S."/>
            <person name="Hansen M."/>
            <person name="Howarth C."/>
            <person name="Imamovic A."/>
            <person name="Ireland A."/>
            <person name="Larimer J."/>
            <person name="McCowan C."/>
            <person name="Murphy C."/>
            <person name="Pearson M."/>
            <person name="Poon T.W."/>
            <person name="Priest M."/>
            <person name="Roberts A."/>
            <person name="Saif S."/>
            <person name="Shea T."/>
            <person name="Sisk P."/>
            <person name="Sykes S."/>
            <person name="Wortman J."/>
            <person name="Nusbaum C."/>
            <person name="Birren B."/>
        </authorList>
    </citation>
    <scope>NUCLEOTIDE SEQUENCE [LARGE SCALE GENOMIC DNA]</scope>
    <source>
        <strain evidence="3">maculatus3</strain>
    </source>
</reference>
<evidence type="ECO:0000256" key="1">
    <source>
        <dbReference type="SAM" id="MobiDB-lite"/>
    </source>
</evidence>
<proteinExistence type="predicted"/>
<evidence type="ECO:0000313" key="3">
    <source>
        <dbReference type="Proteomes" id="UP000075901"/>
    </source>
</evidence>
<accession>A0A182T8K1</accession>
<sequence length="295" mass="32427">MDIAKLEAAIDRCGKQVANQQPDTSRWKDRLRYARRNRNALREEVLQCELAPVLKGYLSGKESEIEAVTATLWKDHVLQMSFTYDQENKLWQNIMMLSGDIIQQNYLLLRSMDRLDNVTLDKLKRLVKLNQRQRGVTFFDDDCQQDHRNDIDLSSNSLDDIANLSDCSEDAIDFPPDNVAASSTLTNVGGGASKRAKVNDGSESDTEPYSTAQESEPEGSSGVGRNVFKKPKTVGRTISFKTTTAGGATARPTLSRRTPTKQTKSGTAPAMTLASQRLKVPRLVVSNAVGGSGGG</sequence>